<dbReference type="PROSITE" id="PS00623">
    <property type="entry name" value="GMC_OXRED_1"/>
    <property type="match status" value="1"/>
</dbReference>
<dbReference type="GO" id="GO:0019285">
    <property type="term" value="P:glycine betaine biosynthetic process from choline"/>
    <property type="evidence" value="ECO:0007669"/>
    <property type="project" value="TreeGrafter"/>
</dbReference>
<proteinExistence type="inferred from homology"/>
<dbReference type="Gene3D" id="3.30.560.10">
    <property type="entry name" value="Glucose Oxidase, domain 3"/>
    <property type="match status" value="1"/>
</dbReference>
<evidence type="ECO:0000256" key="1">
    <source>
        <dbReference type="ARBA" id="ARBA00001974"/>
    </source>
</evidence>
<dbReference type="NCBIfam" id="NF002550">
    <property type="entry name" value="PRK02106.1"/>
    <property type="match status" value="1"/>
</dbReference>
<accession>A0A381WGC3</accession>
<gene>
    <name evidence="7" type="ORF">METZ01_LOCUS104378</name>
</gene>
<dbReference type="InterPro" id="IPR007867">
    <property type="entry name" value="GMC_OxRtase_C"/>
</dbReference>
<dbReference type="InterPro" id="IPR036188">
    <property type="entry name" value="FAD/NAD-bd_sf"/>
</dbReference>
<keyword evidence="3" id="KW-0285">Flavoprotein</keyword>
<dbReference type="InterPro" id="IPR000172">
    <property type="entry name" value="GMC_OxRdtase_N"/>
</dbReference>
<dbReference type="PANTHER" id="PTHR11552:SF147">
    <property type="entry name" value="CHOLINE DEHYDROGENASE, MITOCHONDRIAL"/>
    <property type="match status" value="1"/>
</dbReference>
<dbReference type="PANTHER" id="PTHR11552">
    <property type="entry name" value="GLUCOSE-METHANOL-CHOLINE GMC OXIDOREDUCTASE"/>
    <property type="match status" value="1"/>
</dbReference>
<evidence type="ECO:0000256" key="4">
    <source>
        <dbReference type="ARBA" id="ARBA00022827"/>
    </source>
</evidence>
<keyword evidence="4" id="KW-0274">FAD</keyword>
<dbReference type="Pfam" id="PF05199">
    <property type="entry name" value="GMC_oxred_C"/>
    <property type="match status" value="1"/>
</dbReference>
<feature type="domain" description="Glucose-methanol-choline oxidoreductase N-terminal" evidence="5">
    <location>
        <begin position="66"/>
        <end position="89"/>
    </location>
</feature>
<feature type="non-terminal residue" evidence="7">
    <location>
        <position position="1"/>
    </location>
</feature>
<evidence type="ECO:0000259" key="6">
    <source>
        <dbReference type="PROSITE" id="PS00624"/>
    </source>
</evidence>
<dbReference type="Pfam" id="PF00732">
    <property type="entry name" value="GMC_oxred_N"/>
    <property type="match status" value="1"/>
</dbReference>
<dbReference type="GO" id="GO:0008812">
    <property type="term" value="F:choline dehydrogenase activity"/>
    <property type="evidence" value="ECO:0007669"/>
    <property type="project" value="TreeGrafter"/>
</dbReference>
<dbReference type="PIRSF" id="PIRSF000137">
    <property type="entry name" value="Alcohol_oxidase"/>
    <property type="match status" value="1"/>
</dbReference>
<organism evidence="7">
    <name type="scientific">marine metagenome</name>
    <dbReference type="NCBI Taxonomy" id="408172"/>
    <lineage>
        <taxon>unclassified sequences</taxon>
        <taxon>metagenomes</taxon>
        <taxon>ecological metagenomes</taxon>
    </lineage>
</organism>
<dbReference type="GO" id="GO:0016020">
    <property type="term" value="C:membrane"/>
    <property type="evidence" value="ECO:0007669"/>
    <property type="project" value="TreeGrafter"/>
</dbReference>
<dbReference type="AlphaFoldDB" id="A0A381WGC3"/>
<comment type="similarity">
    <text evidence="2">Belongs to the GMC oxidoreductase family.</text>
</comment>
<dbReference type="EMBL" id="UINC01011715">
    <property type="protein sequence ID" value="SVA51524.1"/>
    <property type="molecule type" value="Genomic_DNA"/>
</dbReference>
<protein>
    <recommendedName>
        <fullName evidence="5 6">Glucose-methanol-choline oxidoreductase N-terminal domain-containing protein</fullName>
    </recommendedName>
</protein>
<dbReference type="SUPFAM" id="SSF54373">
    <property type="entry name" value="FAD-linked reductases, C-terminal domain"/>
    <property type="match status" value="1"/>
</dbReference>
<evidence type="ECO:0000256" key="2">
    <source>
        <dbReference type="ARBA" id="ARBA00010790"/>
    </source>
</evidence>
<comment type="cofactor">
    <cofactor evidence="1">
        <name>FAD</name>
        <dbReference type="ChEBI" id="CHEBI:57692"/>
    </cofactor>
</comment>
<evidence type="ECO:0000313" key="7">
    <source>
        <dbReference type="EMBL" id="SVA51524.1"/>
    </source>
</evidence>
<dbReference type="InterPro" id="IPR012132">
    <property type="entry name" value="GMC_OxRdtase"/>
</dbReference>
<reference evidence="7" key="1">
    <citation type="submission" date="2018-05" db="EMBL/GenBank/DDBJ databases">
        <authorList>
            <person name="Lanie J.A."/>
            <person name="Ng W.-L."/>
            <person name="Kazmierczak K.M."/>
            <person name="Andrzejewski T.M."/>
            <person name="Davidsen T.M."/>
            <person name="Wayne K.J."/>
            <person name="Tettelin H."/>
            <person name="Glass J.I."/>
            <person name="Rusch D."/>
            <person name="Podicherti R."/>
            <person name="Tsui H.-C.T."/>
            <person name="Winkler M.E."/>
        </authorList>
    </citation>
    <scope>NUCLEOTIDE SEQUENCE</scope>
</reference>
<sequence length="532" mass="58542">CVLANRLSENPALNVHVLEAGPMDHKLMIHIPAGVYNVYKDPSINWNYNSESEPGCDGRQIQLPRGKVLGGSSSINSMVYMRGHPQDYDRWAQAPGLEDWGYAHCLPYFKRCESSDRGENEWRGGHGPLGVTRGHLENPLFDALWEAGQQSGQGTSEDLNGYKPEGIARLDSTTKNGRRSSAAVAHLKPALVRPNLSLETGALVNRILIENKRAVGVEYVSRGNTCELRASKAVIVCCGAIKTPQLLMLSGIGPADYLKSMDIGSELDLPGVGQNLQDHLTVITGFECTQPVTLHHLTQPLSKLRVGVQWLLTRSGIGASNIWEMGGMVYGNTEAAHPNLQYHFTPVYSEWADRKILLYPGYQLNCDQLRPLSRGEVKLHSADPRDRPAAHFNYLSHPQDLKELVEALKAMQDILTQPAFNGFRGKRITPAPEITSDRELADYVRATADTDYHPSGTCKMGSDDQAVVDSELRVHGIDGLRVVDASVMPTIVSGNLNAPTQMIAERAADYLLGKPPLSPEHPHFHFEDHSTT</sequence>
<evidence type="ECO:0000259" key="5">
    <source>
        <dbReference type="PROSITE" id="PS00623"/>
    </source>
</evidence>
<dbReference type="GO" id="GO:0050660">
    <property type="term" value="F:flavin adenine dinucleotide binding"/>
    <property type="evidence" value="ECO:0007669"/>
    <property type="project" value="InterPro"/>
</dbReference>
<evidence type="ECO:0000256" key="3">
    <source>
        <dbReference type="ARBA" id="ARBA00022630"/>
    </source>
</evidence>
<feature type="domain" description="Glucose-methanol-choline oxidoreductase N-terminal" evidence="6">
    <location>
        <begin position="239"/>
        <end position="253"/>
    </location>
</feature>
<name>A0A381WGC3_9ZZZZ</name>
<dbReference type="SUPFAM" id="SSF51905">
    <property type="entry name" value="FAD/NAD(P)-binding domain"/>
    <property type="match status" value="1"/>
</dbReference>
<dbReference type="PROSITE" id="PS00624">
    <property type="entry name" value="GMC_OXRED_2"/>
    <property type="match status" value="1"/>
</dbReference>
<dbReference type="Gene3D" id="3.50.50.60">
    <property type="entry name" value="FAD/NAD(P)-binding domain"/>
    <property type="match status" value="1"/>
</dbReference>